<dbReference type="EMBL" id="CM056813">
    <property type="protein sequence ID" value="KAJ8641394.1"/>
    <property type="molecule type" value="Genomic_DNA"/>
</dbReference>
<sequence length="96" mass="11123">MATYTIKAIDDPRTLNKNLYMRPPANIYSINELISLWEKRTCKTLERIYIPEEQVLKNIQEAPETMNFFLSIARACFVDGDQTNFKIEPSFGVEAC</sequence>
<keyword evidence="2" id="KW-1185">Reference proteome</keyword>
<evidence type="ECO:0000313" key="2">
    <source>
        <dbReference type="Proteomes" id="UP001234297"/>
    </source>
</evidence>
<protein>
    <submittedName>
        <fullName evidence="1">Uncharacterized protein</fullName>
    </submittedName>
</protein>
<proteinExistence type="predicted"/>
<accession>A0ACC2M6T1</accession>
<evidence type="ECO:0000313" key="1">
    <source>
        <dbReference type="EMBL" id="KAJ8641394.1"/>
    </source>
</evidence>
<organism evidence="1 2">
    <name type="scientific">Persea americana</name>
    <name type="common">Avocado</name>
    <dbReference type="NCBI Taxonomy" id="3435"/>
    <lineage>
        <taxon>Eukaryota</taxon>
        <taxon>Viridiplantae</taxon>
        <taxon>Streptophyta</taxon>
        <taxon>Embryophyta</taxon>
        <taxon>Tracheophyta</taxon>
        <taxon>Spermatophyta</taxon>
        <taxon>Magnoliopsida</taxon>
        <taxon>Magnoliidae</taxon>
        <taxon>Laurales</taxon>
        <taxon>Lauraceae</taxon>
        <taxon>Persea</taxon>
    </lineage>
</organism>
<name>A0ACC2M6T1_PERAE</name>
<dbReference type="Proteomes" id="UP001234297">
    <property type="component" value="Chromosome 5"/>
</dbReference>
<comment type="caution">
    <text evidence="1">The sequence shown here is derived from an EMBL/GenBank/DDBJ whole genome shotgun (WGS) entry which is preliminary data.</text>
</comment>
<reference evidence="1 2" key="1">
    <citation type="journal article" date="2022" name="Hortic Res">
        <title>A haplotype resolved chromosomal level avocado genome allows analysis of novel avocado genes.</title>
        <authorList>
            <person name="Nath O."/>
            <person name="Fletcher S.J."/>
            <person name="Hayward A."/>
            <person name="Shaw L.M."/>
            <person name="Masouleh A.K."/>
            <person name="Furtado A."/>
            <person name="Henry R.J."/>
            <person name="Mitter N."/>
        </authorList>
    </citation>
    <scope>NUCLEOTIDE SEQUENCE [LARGE SCALE GENOMIC DNA]</scope>
    <source>
        <strain evidence="2">cv. Hass</strain>
    </source>
</reference>
<gene>
    <name evidence="1" type="ORF">MRB53_018088</name>
</gene>